<feature type="domain" description="UspA" evidence="2">
    <location>
        <begin position="197"/>
        <end position="260"/>
    </location>
</feature>
<dbReference type="SUPFAM" id="SSF52402">
    <property type="entry name" value="Adenine nucleotide alpha hydrolases-like"/>
    <property type="match status" value="2"/>
</dbReference>
<gene>
    <name evidence="3" type="ORF">IAG44_01640</name>
</gene>
<organism evidence="3 4">
    <name type="scientific">Streptomyces roseirectus</name>
    <dbReference type="NCBI Taxonomy" id="2768066"/>
    <lineage>
        <taxon>Bacteria</taxon>
        <taxon>Bacillati</taxon>
        <taxon>Actinomycetota</taxon>
        <taxon>Actinomycetes</taxon>
        <taxon>Kitasatosporales</taxon>
        <taxon>Streptomycetaceae</taxon>
        <taxon>Streptomyces</taxon>
    </lineage>
</organism>
<name>A0A7H0I683_9ACTN</name>
<dbReference type="PRINTS" id="PR01438">
    <property type="entry name" value="UNVRSLSTRESS"/>
</dbReference>
<proteinExistence type="inferred from homology"/>
<dbReference type="PANTHER" id="PTHR46268">
    <property type="entry name" value="STRESS RESPONSE PROTEIN NHAX"/>
    <property type="match status" value="1"/>
</dbReference>
<evidence type="ECO:0000313" key="4">
    <source>
        <dbReference type="Proteomes" id="UP000516052"/>
    </source>
</evidence>
<evidence type="ECO:0000256" key="1">
    <source>
        <dbReference type="ARBA" id="ARBA00008791"/>
    </source>
</evidence>
<accession>A0A7H0I683</accession>
<sequence>MSRPVTVGLDGSSESLAAAEWGAGEAPACGAPLRLVHVGDQPPYGFVPFAGEAIPAPGADRREPMLREVAARLAHGRPGLRVGTGQVPGRPVPVLVGEADAAEVLVLGSRGLGRAAGFLLGSVASGVAARSRRPVVLVRSGQPGRAGEVVVGIDLSGVDDGVLGFAFAAAARRGEGLRVVHGRRRASGPDGPEHALAPWRTKFPGVEVACEPVVGEAGSHLVDMSGGACLVVVGRRGEGALGPVAHAVLRHAAAPVAVVPHG</sequence>
<protein>
    <submittedName>
        <fullName evidence="3">Universal stress protein</fullName>
    </submittedName>
</protein>
<dbReference type="Gene3D" id="3.40.50.620">
    <property type="entry name" value="HUPs"/>
    <property type="match status" value="2"/>
</dbReference>
<evidence type="ECO:0000259" key="2">
    <source>
        <dbReference type="Pfam" id="PF00582"/>
    </source>
</evidence>
<dbReference type="Pfam" id="PF00582">
    <property type="entry name" value="Usp"/>
    <property type="match status" value="2"/>
</dbReference>
<dbReference type="CDD" id="cd00293">
    <property type="entry name" value="USP-like"/>
    <property type="match status" value="1"/>
</dbReference>
<dbReference type="KEGG" id="sroi:IAG44_01640"/>
<reference evidence="3 4" key="1">
    <citation type="submission" date="2020-08" db="EMBL/GenBank/DDBJ databases">
        <title>A novel species.</title>
        <authorList>
            <person name="Gao J."/>
        </authorList>
    </citation>
    <scope>NUCLEOTIDE SEQUENCE [LARGE SCALE GENOMIC DNA]</scope>
    <source>
        <strain evidence="3 4">CRXT-G-22</strain>
    </source>
</reference>
<dbReference type="InterPro" id="IPR014729">
    <property type="entry name" value="Rossmann-like_a/b/a_fold"/>
</dbReference>
<keyword evidence="4" id="KW-1185">Reference proteome</keyword>
<dbReference type="AlphaFoldDB" id="A0A7H0I683"/>
<evidence type="ECO:0000313" key="3">
    <source>
        <dbReference type="EMBL" id="QNP68299.1"/>
    </source>
</evidence>
<dbReference type="InterPro" id="IPR006015">
    <property type="entry name" value="Universal_stress_UspA"/>
</dbReference>
<dbReference type="RefSeq" id="WP_187745341.1">
    <property type="nucleotide sequence ID" value="NZ_CP060828.1"/>
</dbReference>
<comment type="similarity">
    <text evidence="1">Belongs to the universal stress protein A family.</text>
</comment>
<dbReference type="Proteomes" id="UP000516052">
    <property type="component" value="Chromosome"/>
</dbReference>
<dbReference type="PANTHER" id="PTHR46268:SF6">
    <property type="entry name" value="UNIVERSAL STRESS PROTEIN UP12"/>
    <property type="match status" value="1"/>
</dbReference>
<feature type="domain" description="UspA" evidence="2">
    <location>
        <begin position="1"/>
        <end position="139"/>
    </location>
</feature>
<dbReference type="EMBL" id="CP060828">
    <property type="protein sequence ID" value="QNP68299.1"/>
    <property type="molecule type" value="Genomic_DNA"/>
</dbReference>
<dbReference type="InterPro" id="IPR006016">
    <property type="entry name" value="UspA"/>
</dbReference>